<keyword evidence="3" id="KW-1185">Reference proteome</keyword>
<feature type="region of interest" description="Disordered" evidence="1">
    <location>
        <begin position="1"/>
        <end position="24"/>
    </location>
</feature>
<feature type="region of interest" description="Disordered" evidence="1">
    <location>
        <begin position="70"/>
        <end position="117"/>
    </location>
</feature>
<evidence type="ECO:0000313" key="2">
    <source>
        <dbReference type="EMBL" id="RXW12564.1"/>
    </source>
</evidence>
<comment type="caution">
    <text evidence="2">The sequence shown here is derived from an EMBL/GenBank/DDBJ whole genome shotgun (WGS) entry which is preliminary data.</text>
</comment>
<proteinExistence type="predicted"/>
<evidence type="ECO:0000313" key="3">
    <source>
        <dbReference type="Proteomes" id="UP000290288"/>
    </source>
</evidence>
<name>A0A4Q2D2L1_9AGAR</name>
<feature type="region of interest" description="Disordered" evidence="1">
    <location>
        <begin position="130"/>
        <end position="160"/>
    </location>
</feature>
<accession>A0A4Q2D2L1</accession>
<dbReference type="Proteomes" id="UP000290288">
    <property type="component" value="Unassembled WGS sequence"/>
</dbReference>
<organism evidence="2 3">
    <name type="scientific">Candolleomyces aberdarensis</name>
    <dbReference type="NCBI Taxonomy" id="2316362"/>
    <lineage>
        <taxon>Eukaryota</taxon>
        <taxon>Fungi</taxon>
        <taxon>Dikarya</taxon>
        <taxon>Basidiomycota</taxon>
        <taxon>Agaricomycotina</taxon>
        <taxon>Agaricomycetes</taxon>
        <taxon>Agaricomycetidae</taxon>
        <taxon>Agaricales</taxon>
        <taxon>Agaricineae</taxon>
        <taxon>Psathyrellaceae</taxon>
        <taxon>Candolleomyces</taxon>
    </lineage>
</organism>
<feature type="compositionally biased region" description="Polar residues" evidence="1">
    <location>
        <begin position="1"/>
        <end position="17"/>
    </location>
</feature>
<reference evidence="2 3" key="1">
    <citation type="submission" date="2019-01" db="EMBL/GenBank/DDBJ databases">
        <title>Draft genome sequence of Psathyrella aberdarensis IHI B618.</title>
        <authorList>
            <person name="Buettner E."/>
            <person name="Kellner H."/>
        </authorList>
    </citation>
    <scope>NUCLEOTIDE SEQUENCE [LARGE SCALE GENOMIC DNA]</scope>
    <source>
        <strain evidence="2 3">IHI B618</strain>
    </source>
</reference>
<protein>
    <submittedName>
        <fullName evidence="2">Uncharacterized protein</fullName>
    </submittedName>
</protein>
<feature type="compositionally biased region" description="Polar residues" evidence="1">
    <location>
        <begin position="74"/>
        <end position="84"/>
    </location>
</feature>
<feature type="compositionally biased region" description="Low complexity" evidence="1">
    <location>
        <begin position="370"/>
        <end position="396"/>
    </location>
</feature>
<gene>
    <name evidence="2" type="ORF">EST38_g13291</name>
</gene>
<dbReference type="EMBL" id="SDEE01001199">
    <property type="protein sequence ID" value="RXW12564.1"/>
    <property type="molecule type" value="Genomic_DNA"/>
</dbReference>
<evidence type="ECO:0000256" key="1">
    <source>
        <dbReference type="SAM" id="MobiDB-lite"/>
    </source>
</evidence>
<dbReference type="AlphaFoldDB" id="A0A4Q2D2L1"/>
<sequence>MPTTNFPEFDPTSSQEGDSFGDILSAMRKATPRDAVLDSAGDSQTTYVVEQVTDVTDRTSPLPDIVLPPLVDQETATDTASPTRASKRLLRRGTSLASIPPAGQGTLKQMKPAPRTTAKPPVLVLARKTVAAAQETRDSIPTPPEADDPDAPAKKRRKSTHTCHADAIAIEVSALKEEVLTLRASVQQLATNLETSQQKLKEFQFYVEDIKANHEPLMKMSDKIKSLDIEIRDTQAVIGQVDATQHQRHTTLINEIRPIFSTIKAFMDEARPAITTMGKFMTATKPRVDQMGTQGQDLRRLEDAVRATTSRLTELEGATADARALAMRPRLSMAPTLGNAFTSAEPLFPQAPVASVMAPAFYTPAPPGQPMQQQPAVPNTRVSAPGGSAQPQPAAPNNLRHGWAVKLGPINPNGAAVRDVLRSMFNPLPGGSSVLSNYGDPILTDNMDHITGKVRNRQAAHDLACFWNTNRKHPYHSVQAHVIAPGN</sequence>
<feature type="region of interest" description="Disordered" evidence="1">
    <location>
        <begin position="364"/>
        <end position="398"/>
    </location>
</feature>